<evidence type="ECO:0000256" key="2">
    <source>
        <dbReference type="SAM" id="Phobius"/>
    </source>
</evidence>
<comment type="caution">
    <text evidence="3">The sequence shown here is derived from an EMBL/GenBank/DDBJ whole genome shotgun (WGS) entry which is preliminary data.</text>
</comment>
<dbReference type="STRING" id="2512241.A0A553HV14"/>
<dbReference type="EMBL" id="VFLP01000042">
    <property type="protein sequence ID" value="TRX91773.1"/>
    <property type="molecule type" value="Genomic_DNA"/>
</dbReference>
<keyword evidence="2" id="KW-1133">Transmembrane helix</keyword>
<feature type="transmembrane region" description="Helical" evidence="2">
    <location>
        <begin position="93"/>
        <end position="116"/>
    </location>
</feature>
<organism evidence="3 4">
    <name type="scientific">Xylaria flabelliformis</name>
    <dbReference type="NCBI Taxonomy" id="2512241"/>
    <lineage>
        <taxon>Eukaryota</taxon>
        <taxon>Fungi</taxon>
        <taxon>Dikarya</taxon>
        <taxon>Ascomycota</taxon>
        <taxon>Pezizomycotina</taxon>
        <taxon>Sordariomycetes</taxon>
        <taxon>Xylariomycetidae</taxon>
        <taxon>Xylariales</taxon>
        <taxon>Xylariaceae</taxon>
        <taxon>Xylaria</taxon>
    </lineage>
</organism>
<name>A0A553HV14_9PEZI</name>
<dbReference type="AlphaFoldDB" id="A0A553HV14"/>
<dbReference type="OrthoDB" id="4773282at2759"/>
<keyword evidence="2" id="KW-0812">Transmembrane</keyword>
<reference evidence="4" key="1">
    <citation type="submission" date="2019-06" db="EMBL/GenBank/DDBJ databases">
        <title>Draft genome sequence of the griseofulvin-producing fungus Xylaria cubensis strain G536.</title>
        <authorList>
            <person name="Mead M.E."/>
            <person name="Raja H.A."/>
            <person name="Steenwyk J.L."/>
            <person name="Knowles S.L."/>
            <person name="Oberlies N.H."/>
            <person name="Rokas A."/>
        </authorList>
    </citation>
    <scope>NUCLEOTIDE SEQUENCE [LARGE SCALE GENOMIC DNA]</scope>
    <source>
        <strain evidence="4">G536</strain>
    </source>
</reference>
<feature type="compositionally biased region" description="Low complexity" evidence="1">
    <location>
        <begin position="69"/>
        <end position="84"/>
    </location>
</feature>
<proteinExistence type="predicted"/>
<protein>
    <submittedName>
        <fullName evidence="3">Uncharacterized protein</fullName>
    </submittedName>
</protein>
<evidence type="ECO:0000313" key="4">
    <source>
        <dbReference type="Proteomes" id="UP000319160"/>
    </source>
</evidence>
<keyword evidence="4" id="KW-1185">Reference proteome</keyword>
<gene>
    <name evidence="3" type="ORF">FHL15_007326</name>
</gene>
<feature type="compositionally biased region" description="Polar residues" evidence="1">
    <location>
        <begin position="10"/>
        <end position="25"/>
    </location>
</feature>
<feature type="region of interest" description="Disordered" evidence="1">
    <location>
        <begin position="69"/>
        <end position="88"/>
    </location>
</feature>
<feature type="compositionally biased region" description="Gly residues" evidence="1">
    <location>
        <begin position="150"/>
        <end position="160"/>
    </location>
</feature>
<sequence length="173" mass="17937">MYISGINGRGVSQGTRSELAGTEQQQQVFPVSHVTTHTSNEPIQNSDHHLFTWILKAISIVPLSDNAPSSSAVSPLPASSGSLGKRSADPNTLTSIVAGVLVTAFIIFAGVFLCVYRRSIRFRKQARKSRRHRHGRRASGTSKISQGSEAVGGGGGGGDGGVDDGAAAADAPA</sequence>
<feature type="compositionally biased region" description="Basic residues" evidence="1">
    <location>
        <begin position="125"/>
        <end position="137"/>
    </location>
</feature>
<feature type="region of interest" description="Disordered" evidence="1">
    <location>
        <begin position="125"/>
        <end position="173"/>
    </location>
</feature>
<keyword evidence="2" id="KW-0472">Membrane</keyword>
<evidence type="ECO:0000256" key="1">
    <source>
        <dbReference type="SAM" id="MobiDB-lite"/>
    </source>
</evidence>
<feature type="region of interest" description="Disordered" evidence="1">
    <location>
        <begin position="1"/>
        <end position="25"/>
    </location>
</feature>
<feature type="compositionally biased region" description="Low complexity" evidence="1">
    <location>
        <begin position="164"/>
        <end position="173"/>
    </location>
</feature>
<evidence type="ECO:0000313" key="3">
    <source>
        <dbReference type="EMBL" id="TRX91773.1"/>
    </source>
</evidence>
<dbReference type="Proteomes" id="UP000319160">
    <property type="component" value="Unassembled WGS sequence"/>
</dbReference>
<accession>A0A553HV14</accession>